<protein>
    <recommendedName>
        <fullName evidence="7">Sorting nexin-29</fullName>
    </recommendedName>
</protein>
<dbReference type="VEuPathDB" id="VectorBase:BGLAX_050460"/>
<dbReference type="AlphaFoldDB" id="A0A2C9K6S7"/>
<dbReference type="EnsemblMetazoa" id="BGLB014211-RB">
    <property type="protein sequence ID" value="BGLB014211-PB"/>
    <property type="gene ID" value="BGLB014211"/>
</dbReference>
<evidence type="ECO:0000313" key="5">
    <source>
        <dbReference type="EnsemblMetazoa" id="BGLB014211-PB"/>
    </source>
</evidence>
<dbReference type="GO" id="GO:0035091">
    <property type="term" value="F:phosphatidylinositol binding"/>
    <property type="evidence" value="ECO:0007669"/>
    <property type="project" value="InterPro"/>
</dbReference>
<feature type="coiled-coil region" evidence="1">
    <location>
        <begin position="533"/>
        <end position="560"/>
    </location>
</feature>
<evidence type="ECO:0000256" key="2">
    <source>
        <dbReference type="SAM" id="MobiDB-lite"/>
    </source>
</evidence>
<evidence type="ECO:0008006" key="7">
    <source>
        <dbReference type="Google" id="ProtNLM"/>
    </source>
</evidence>
<accession>A0A2C9K6S7</accession>
<dbReference type="PROSITE" id="PS50826">
    <property type="entry name" value="RUN"/>
    <property type="match status" value="1"/>
</dbReference>
<keyword evidence="1" id="KW-0175">Coiled coil</keyword>
<dbReference type="OrthoDB" id="428895at2759"/>
<dbReference type="SMART" id="SM00593">
    <property type="entry name" value="RUN"/>
    <property type="match status" value="1"/>
</dbReference>
<dbReference type="InterPro" id="IPR004012">
    <property type="entry name" value="Run_dom"/>
</dbReference>
<dbReference type="InterPro" id="IPR037213">
    <property type="entry name" value="Run_dom_sf"/>
</dbReference>
<dbReference type="SMART" id="SM00312">
    <property type="entry name" value="PX"/>
    <property type="match status" value="1"/>
</dbReference>
<gene>
    <name evidence="5" type="primary">106053509</name>
</gene>
<sequence length="828" mass="94482">MKLSNCEDFLFERVPHYPNPDRPNSPNIDFCLVMLYAVWGDDIHQHERQTILNRLLDAVKQCQVRFGGRSELATDSDSRISCLCATWEAALQHGMKKNNKAFSAFKQMTERAGLGKVTDLFSDIKRIETEPVFWHYAKEHLTKHEFQRFNKLKLVNTDSGRGRAWLRASLNEHSLERYMHMLIESDEMLSQHYEEWAFLRDVERSSMLPNMAAGLGSILFAITVDRPELNKGYTVPNSIHVTSMDSLEANLLKEKEPEPIISEPVSPIAVKKKEKKKKKKLPNVVSFDEDETVATVITRTGSSSYSPVADPISDSQTADQDKEIGQDLQDDNVFSIDSAKDVNNKPSSASVELIKEQSTPALVRVSSEVSSPSIRSFNSDRLSKSSVGSYSDLDHDTSSYMAPVSSDGLVMETEMVPLNHTDSPDRILNNSDLTSDYPRLVEMENASLAIALAQSGLSNSSKTKKNSFDSSKISQEIMSHEELKQAVVAMMLRKDSVEDQNRKIEGMLQHEMETSSTLRAEIEEMKMQHSARQEKEQAKILALQKENELLKHQLKKYVSAVQMLRTEGINKEDNLGIHLEEPQPSIPPPKPIVDYSHEASEYERKLIQVAEMHGELMEFNEMLHRQLAAKESLLRQLRDELILLRGPLPNDRHQSFDTGQEIESFSLQRTLINIWIPSAFLRGTSNNTHHVYQVYVRIRDEEWNVYRRYSQFLDMHVRLKKVYPIVGKYDFPPKKAIGKKEAKLVESRRQSFQAYLRSIINLLMEKNDQLANSATKEKLISYLPFFNDKLEEGNKKTKKGKRNTTTIPVAEVTTNRAEGDQVLSYQGL</sequence>
<dbReference type="VEuPathDB" id="VectorBase:BGLB014211"/>
<organism evidence="5 6">
    <name type="scientific">Biomphalaria glabrata</name>
    <name type="common">Bloodfluke planorb</name>
    <name type="synonym">Freshwater snail</name>
    <dbReference type="NCBI Taxonomy" id="6526"/>
    <lineage>
        <taxon>Eukaryota</taxon>
        <taxon>Metazoa</taxon>
        <taxon>Spiralia</taxon>
        <taxon>Lophotrochozoa</taxon>
        <taxon>Mollusca</taxon>
        <taxon>Gastropoda</taxon>
        <taxon>Heterobranchia</taxon>
        <taxon>Euthyneura</taxon>
        <taxon>Panpulmonata</taxon>
        <taxon>Hygrophila</taxon>
        <taxon>Lymnaeoidea</taxon>
        <taxon>Planorbidae</taxon>
        <taxon>Biomphalaria</taxon>
    </lineage>
</organism>
<evidence type="ECO:0000259" key="3">
    <source>
        <dbReference type="PROSITE" id="PS50195"/>
    </source>
</evidence>
<feature type="domain" description="PX" evidence="3">
    <location>
        <begin position="670"/>
        <end position="790"/>
    </location>
</feature>
<reference evidence="5" key="1">
    <citation type="submission" date="2020-05" db="UniProtKB">
        <authorList>
            <consortium name="EnsemblMetazoa"/>
        </authorList>
    </citation>
    <scope>IDENTIFICATION</scope>
    <source>
        <strain evidence="5">BB02</strain>
    </source>
</reference>
<evidence type="ECO:0000259" key="4">
    <source>
        <dbReference type="PROSITE" id="PS50826"/>
    </source>
</evidence>
<dbReference type="InterPro" id="IPR036871">
    <property type="entry name" value="PX_dom_sf"/>
</dbReference>
<feature type="region of interest" description="Disordered" evidence="2">
    <location>
        <begin position="298"/>
        <end position="322"/>
    </location>
</feature>
<evidence type="ECO:0000313" key="6">
    <source>
        <dbReference type="Proteomes" id="UP000076420"/>
    </source>
</evidence>
<dbReference type="PANTHER" id="PTHR47194">
    <property type="entry name" value="SORTING NEXIN-29-RELATED"/>
    <property type="match status" value="1"/>
</dbReference>
<dbReference type="Pfam" id="PF00787">
    <property type="entry name" value="PX"/>
    <property type="match status" value="1"/>
</dbReference>
<dbReference type="SUPFAM" id="SSF140741">
    <property type="entry name" value="RUN domain-like"/>
    <property type="match status" value="1"/>
</dbReference>
<dbReference type="KEGG" id="bgt:106053509"/>
<dbReference type="Proteomes" id="UP000076420">
    <property type="component" value="Unassembled WGS sequence"/>
</dbReference>
<dbReference type="CDD" id="cd07277">
    <property type="entry name" value="PX_RUN"/>
    <property type="match status" value="1"/>
</dbReference>
<dbReference type="CDD" id="cd17689">
    <property type="entry name" value="RUN_SNX29"/>
    <property type="match status" value="1"/>
</dbReference>
<dbReference type="InterPro" id="IPR037916">
    <property type="entry name" value="SNX29_PX"/>
</dbReference>
<dbReference type="PANTHER" id="PTHR47194:SF3">
    <property type="entry name" value="SORTING NEXIN 29"/>
    <property type="match status" value="1"/>
</dbReference>
<feature type="compositionally biased region" description="Polar residues" evidence="2">
    <location>
        <begin position="377"/>
        <end position="389"/>
    </location>
</feature>
<proteinExistence type="predicted"/>
<dbReference type="Gene3D" id="3.30.1520.10">
    <property type="entry name" value="Phox-like domain"/>
    <property type="match status" value="1"/>
</dbReference>
<dbReference type="Pfam" id="PF02759">
    <property type="entry name" value="RUN"/>
    <property type="match status" value="1"/>
</dbReference>
<dbReference type="InterPro" id="IPR001683">
    <property type="entry name" value="PX_dom"/>
</dbReference>
<evidence type="ECO:0000256" key="1">
    <source>
        <dbReference type="SAM" id="Coils"/>
    </source>
</evidence>
<feature type="region of interest" description="Disordered" evidence="2">
    <location>
        <begin position="366"/>
        <end position="392"/>
    </location>
</feature>
<dbReference type="PROSITE" id="PS50195">
    <property type="entry name" value="PX"/>
    <property type="match status" value="1"/>
</dbReference>
<dbReference type="SUPFAM" id="SSF64268">
    <property type="entry name" value="PX domain"/>
    <property type="match status" value="1"/>
</dbReference>
<dbReference type="InterPro" id="IPR047329">
    <property type="entry name" value="RUN_SNX29"/>
</dbReference>
<dbReference type="Gene3D" id="1.20.58.900">
    <property type="match status" value="1"/>
</dbReference>
<dbReference type="STRING" id="6526.A0A2C9K6S7"/>
<feature type="domain" description="RUN" evidence="4">
    <location>
        <begin position="74"/>
        <end position="227"/>
    </location>
</feature>
<feature type="compositionally biased region" description="Low complexity" evidence="2">
    <location>
        <begin position="366"/>
        <end position="376"/>
    </location>
</feature>
<name>A0A2C9K6S7_BIOGL</name>